<evidence type="ECO:0000256" key="3">
    <source>
        <dbReference type="ARBA" id="ARBA00023015"/>
    </source>
</evidence>
<comment type="similarity">
    <text evidence="1">Belongs to the sigma-70 factor family. ECF subfamily.</text>
</comment>
<dbReference type="InterPro" id="IPR014303">
    <property type="entry name" value="RNA_pol_sigma-70_ECF"/>
</dbReference>
<evidence type="ECO:0000259" key="7">
    <source>
        <dbReference type="Pfam" id="PF08281"/>
    </source>
</evidence>
<dbReference type="InterPro" id="IPR013249">
    <property type="entry name" value="RNA_pol_sigma70_r4_t2"/>
</dbReference>
<dbReference type="SUPFAM" id="SSF88659">
    <property type="entry name" value="Sigma3 and sigma4 domains of RNA polymerase sigma factors"/>
    <property type="match status" value="1"/>
</dbReference>
<reference evidence="9" key="1">
    <citation type="submission" date="2020-02" db="EMBL/GenBank/DDBJ databases">
        <authorList>
            <person name="Meier V. D."/>
        </authorList>
    </citation>
    <scope>NUCLEOTIDE SEQUENCE</scope>
    <source>
        <strain evidence="9">AVDCRST_MAG66</strain>
    </source>
</reference>
<dbReference type="NCBIfam" id="TIGR02957">
    <property type="entry name" value="SigX4"/>
    <property type="match status" value="1"/>
</dbReference>
<evidence type="ECO:0000256" key="4">
    <source>
        <dbReference type="ARBA" id="ARBA00023082"/>
    </source>
</evidence>
<dbReference type="NCBIfam" id="NF007214">
    <property type="entry name" value="PRK09636.1"/>
    <property type="match status" value="1"/>
</dbReference>
<dbReference type="InterPro" id="IPR013325">
    <property type="entry name" value="RNA_pol_sigma_r2"/>
</dbReference>
<dbReference type="PANTHER" id="PTHR30173:SF36">
    <property type="entry name" value="ECF RNA POLYMERASE SIGMA FACTOR SIGJ"/>
    <property type="match status" value="1"/>
</dbReference>
<evidence type="ECO:0000256" key="2">
    <source>
        <dbReference type="ARBA" id="ARBA00011344"/>
    </source>
</evidence>
<dbReference type="PANTHER" id="PTHR30173">
    <property type="entry name" value="SIGMA 19 FACTOR"/>
    <property type="match status" value="1"/>
</dbReference>
<dbReference type="SUPFAM" id="SSF54427">
    <property type="entry name" value="NTF2-like"/>
    <property type="match status" value="1"/>
</dbReference>
<dbReference type="GO" id="GO:0006352">
    <property type="term" value="P:DNA-templated transcription initiation"/>
    <property type="evidence" value="ECO:0007669"/>
    <property type="project" value="InterPro"/>
</dbReference>
<dbReference type="GO" id="GO:0016987">
    <property type="term" value="F:sigma factor activity"/>
    <property type="evidence" value="ECO:0007669"/>
    <property type="project" value="UniProtKB-KW"/>
</dbReference>
<accession>A0A6J4NYP0</accession>
<keyword evidence="4" id="KW-0731">Sigma factor</keyword>
<evidence type="ECO:0000256" key="5">
    <source>
        <dbReference type="ARBA" id="ARBA00023163"/>
    </source>
</evidence>
<dbReference type="Gene3D" id="1.10.10.10">
    <property type="entry name" value="Winged helix-like DNA-binding domain superfamily/Winged helix DNA-binding domain"/>
    <property type="match status" value="1"/>
</dbReference>
<evidence type="ECO:0000259" key="8">
    <source>
        <dbReference type="Pfam" id="PF12680"/>
    </source>
</evidence>
<evidence type="ECO:0000313" key="9">
    <source>
        <dbReference type="EMBL" id="CAA9400373.1"/>
    </source>
</evidence>
<feature type="domain" description="RNA polymerase sigma factor 70 region 4 type 2" evidence="7">
    <location>
        <begin position="121"/>
        <end position="172"/>
    </location>
</feature>
<dbReference type="EMBL" id="CADCUS010000210">
    <property type="protein sequence ID" value="CAA9400373.1"/>
    <property type="molecule type" value="Genomic_DNA"/>
</dbReference>
<dbReference type="Gene3D" id="1.10.1740.10">
    <property type="match status" value="1"/>
</dbReference>
<keyword evidence="5" id="KW-0804">Transcription</keyword>
<protein>
    <submittedName>
        <fullName evidence="9">RNA polymerase ECF-type sigma factor</fullName>
    </submittedName>
</protein>
<dbReference type="GO" id="GO:0003677">
    <property type="term" value="F:DNA binding"/>
    <property type="evidence" value="ECO:0007669"/>
    <property type="project" value="InterPro"/>
</dbReference>
<organism evidence="9">
    <name type="scientific">uncultured Pseudonocardia sp</name>
    <dbReference type="NCBI Taxonomy" id="211455"/>
    <lineage>
        <taxon>Bacteria</taxon>
        <taxon>Bacillati</taxon>
        <taxon>Actinomycetota</taxon>
        <taxon>Actinomycetes</taxon>
        <taxon>Pseudonocardiales</taxon>
        <taxon>Pseudonocardiaceae</taxon>
        <taxon>Pseudonocardia</taxon>
        <taxon>environmental samples</taxon>
    </lineage>
</organism>
<name>A0A6J4NYP0_9PSEU</name>
<proteinExistence type="inferred from homology"/>
<dbReference type="InterPro" id="IPR014284">
    <property type="entry name" value="RNA_pol_sigma-70_dom"/>
</dbReference>
<dbReference type="AlphaFoldDB" id="A0A6J4NYP0"/>
<dbReference type="InterPro" id="IPR036388">
    <property type="entry name" value="WH-like_DNA-bd_sf"/>
</dbReference>
<dbReference type="SUPFAM" id="SSF88946">
    <property type="entry name" value="Sigma2 domain of RNA polymerase sigma factors"/>
    <property type="match status" value="1"/>
</dbReference>
<dbReference type="Pfam" id="PF12680">
    <property type="entry name" value="SnoaL_2"/>
    <property type="match status" value="1"/>
</dbReference>
<evidence type="ECO:0000259" key="6">
    <source>
        <dbReference type="Pfam" id="PF04542"/>
    </source>
</evidence>
<dbReference type="NCBIfam" id="TIGR02937">
    <property type="entry name" value="sigma70-ECF"/>
    <property type="match status" value="1"/>
</dbReference>
<dbReference type="Pfam" id="PF08281">
    <property type="entry name" value="Sigma70_r4_2"/>
    <property type="match status" value="1"/>
</dbReference>
<keyword evidence="3" id="KW-0805">Transcription regulation</keyword>
<dbReference type="InterPro" id="IPR037401">
    <property type="entry name" value="SnoaL-like"/>
</dbReference>
<comment type="subunit">
    <text evidence="2">Interacts transiently with the RNA polymerase catalytic core formed by RpoA, RpoB, RpoC and RpoZ (2 alpha, 1 beta, 1 beta' and 1 omega subunit) to form the RNA polymerase holoenzyme that can initiate transcription.</text>
</comment>
<dbReference type="InterPro" id="IPR032710">
    <property type="entry name" value="NTF2-like_dom_sf"/>
</dbReference>
<feature type="domain" description="RNA polymerase sigma-70 region 2" evidence="6">
    <location>
        <begin position="15"/>
        <end position="78"/>
    </location>
</feature>
<dbReference type="Gene3D" id="3.10.450.50">
    <property type="match status" value="1"/>
</dbReference>
<dbReference type="InterPro" id="IPR052704">
    <property type="entry name" value="ECF_Sigma-70_Domain"/>
</dbReference>
<gene>
    <name evidence="9" type="ORF">AVDCRST_MAG66-1426</name>
</gene>
<dbReference type="InterPro" id="IPR013324">
    <property type="entry name" value="RNA_pol_sigma_r3/r4-like"/>
</dbReference>
<sequence length="308" mass="32806">PLRDPGGMNDLLDVFDRHRRLLFSVAYQMLGSVADAEDAVQDAWLRWSSADRDDVAEPRAYLVRVVTRLALDRMDSARARRESYVGPWLPEPLLTGREPVAAAPPPADPTAAAELGEQVSMALLVVLETLSPAERAVFVLREVFGLPVAETAAALDRTESAVRQMAHRAREHVQARRPRFDSDPGAQREVTERFLAACAGGDVEALLAALAPDAVLVSDGGGKAKAALRPITGADKVARFTIGIASQGLALPGLRVEIAEVNGSAAVVAWAEGEPLMSMSLVVTDGLVSQVLVVRNPDKLAGLTATRA</sequence>
<feature type="domain" description="SnoaL-like" evidence="8">
    <location>
        <begin position="192"/>
        <end position="270"/>
    </location>
</feature>
<feature type="non-terminal residue" evidence="9">
    <location>
        <position position="1"/>
    </location>
</feature>
<dbReference type="Pfam" id="PF04542">
    <property type="entry name" value="Sigma70_r2"/>
    <property type="match status" value="1"/>
</dbReference>
<evidence type="ECO:0000256" key="1">
    <source>
        <dbReference type="ARBA" id="ARBA00010641"/>
    </source>
</evidence>
<dbReference type="CDD" id="cd06171">
    <property type="entry name" value="Sigma70_r4"/>
    <property type="match status" value="1"/>
</dbReference>
<dbReference type="InterPro" id="IPR007627">
    <property type="entry name" value="RNA_pol_sigma70_r2"/>
</dbReference>